<feature type="signal peptide" evidence="1">
    <location>
        <begin position="1"/>
        <end position="18"/>
    </location>
</feature>
<organism evidence="2 3">
    <name type="scientific">Fusarium redolens</name>
    <dbReference type="NCBI Taxonomy" id="48865"/>
    <lineage>
        <taxon>Eukaryota</taxon>
        <taxon>Fungi</taxon>
        <taxon>Dikarya</taxon>
        <taxon>Ascomycota</taxon>
        <taxon>Pezizomycotina</taxon>
        <taxon>Sordariomycetes</taxon>
        <taxon>Hypocreomycetidae</taxon>
        <taxon>Hypocreales</taxon>
        <taxon>Nectriaceae</taxon>
        <taxon>Fusarium</taxon>
        <taxon>Fusarium redolens species complex</taxon>
    </lineage>
</organism>
<proteinExistence type="predicted"/>
<sequence>MRLCTQLTALVAVSGASALTLVPRKEAVSCVTDEKTGALFVTAECVDFDYDSPIFDSETDETIPTPHRKISGHFNGTDVDFNIYLIPKSKWDRRFFQLMYPSQTSIADDTAIIFGSESGGYTIQASGTQGYRADAALAKVSREIAQEYYHSSSDQIRGYVYGGSGGSLKAIGAAENTLGVWDGCVALIQATPMSIPYNWGIRAFGGLILEKHSTELIDAVQPGGTGDPHEFLDELERAVLTETQHLGIPTRGWEDWGSIARNRTQLWQTLKDITVPMLQDMDPTYADDFWNKGGYAGSDQSGLGERFRAALVQFDSVIESATAGEDGLTSEFVLETVPSNATEVVGFGFSVTVNGSGNHFSGILDVETRTVHILAGASNTTLGALVPGANIQVDNRWYLAAHTYYRHQLPPIDSGFYGYDYLRDENGEPLYPQRDVVMGPVVSKPASGGVTHTGNITMKLIVMNNLVDFDALPWHADWYKNQVRRAKGSLQDHYRLYYSDNADHVMGKIKAPYTSRTVDFTGLYQQHLRDLMAWVENNVNPPTPTNYTMVEGQVEVPSSASARKGIQPMVELLVDDSKRTQVAPGENKEFHVKVQVPDGIGQIVALEWDPLGTGEYTKKDIEMGPGIDLRFSYAYRKPGVYFAGIRAASHRDGNTETEIGLAWNLDRVRVVVESCPVW</sequence>
<dbReference type="Proteomes" id="UP000720189">
    <property type="component" value="Unassembled WGS sequence"/>
</dbReference>
<accession>A0A9P9R8B3</accession>
<evidence type="ECO:0000256" key="1">
    <source>
        <dbReference type="SAM" id="SignalP"/>
    </source>
</evidence>
<dbReference type="AlphaFoldDB" id="A0A9P9R8B3"/>
<gene>
    <name evidence="2" type="ORF">BKA55DRAFT_531703</name>
</gene>
<dbReference type="RefSeq" id="XP_046055801.1">
    <property type="nucleotide sequence ID" value="XM_046189241.1"/>
</dbReference>
<dbReference type="GeneID" id="70219195"/>
<keyword evidence="1" id="KW-0732">Signal</keyword>
<evidence type="ECO:0000313" key="2">
    <source>
        <dbReference type="EMBL" id="KAH7269033.1"/>
    </source>
</evidence>
<evidence type="ECO:0000313" key="3">
    <source>
        <dbReference type="Proteomes" id="UP000720189"/>
    </source>
</evidence>
<comment type="caution">
    <text evidence="2">The sequence shown here is derived from an EMBL/GenBank/DDBJ whole genome shotgun (WGS) entry which is preliminary data.</text>
</comment>
<protein>
    <submittedName>
        <fullName evidence="2">Uncharacterized protein</fullName>
    </submittedName>
</protein>
<dbReference type="OrthoDB" id="2580675at2759"/>
<feature type="chain" id="PRO_5040483416" evidence="1">
    <location>
        <begin position="19"/>
        <end position="678"/>
    </location>
</feature>
<keyword evidence="3" id="KW-1185">Reference proteome</keyword>
<reference evidence="2" key="1">
    <citation type="journal article" date="2021" name="Nat. Commun.">
        <title>Genetic determinants of endophytism in the Arabidopsis root mycobiome.</title>
        <authorList>
            <person name="Mesny F."/>
            <person name="Miyauchi S."/>
            <person name="Thiergart T."/>
            <person name="Pickel B."/>
            <person name="Atanasova L."/>
            <person name="Karlsson M."/>
            <person name="Huettel B."/>
            <person name="Barry K.W."/>
            <person name="Haridas S."/>
            <person name="Chen C."/>
            <person name="Bauer D."/>
            <person name="Andreopoulos W."/>
            <person name="Pangilinan J."/>
            <person name="LaButti K."/>
            <person name="Riley R."/>
            <person name="Lipzen A."/>
            <person name="Clum A."/>
            <person name="Drula E."/>
            <person name="Henrissat B."/>
            <person name="Kohler A."/>
            <person name="Grigoriev I.V."/>
            <person name="Martin F.M."/>
            <person name="Hacquard S."/>
        </authorList>
    </citation>
    <scope>NUCLEOTIDE SEQUENCE</scope>
    <source>
        <strain evidence="2">MPI-CAGE-AT-0023</strain>
    </source>
</reference>
<name>A0A9P9R8B3_FUSRE</name>
<dbReference type="EMBL" id="JAGMUX010000001">
    <property type="protein sequence ID" value="KAH7269033.1"/>
    <property type="molecule type" value="Genomic_DNA"/>
</dbReference>